<organism evidence="1 2">
    <name type="scientific">Eikenella halliae</name>
    <dbReference type="NCBI Taxonomy" id="1795832"/>
    <lineage>
        <taxon>Bacteria</taxon>
        <taxon>Pseudomonadati</taxon>
        <taxon>Pseudomonadota</taxon>
        <taxon>Betaproteobacteria</taxon>
        <taxon>Neisseriales</taxon>
        <taxon>Neisseriaceae</taxon>
        <taxon>Eikenella</taxon>
    </lineage>
</organism>
<comment type="caution">
    <text evidence="1">The sequence shown here is derived from an EMBL/GenBank/DDBJ whole genome shotgun (WGS) entry which is preliminary data.</text>
</comment>
<name>A0A1B6W022_9NEIS</name>
<dbReference type="Gene3D" id="1.10.260.40">
    <property type="entry name" value="lambda repressor-like DNA-binding domains"/>
    <property type="match status" value="1"/>
</dbReference>
<dbReference type="SUPFAM" id="SSF47413">
    <property type="entry name" value="lambda repressor-like DNA-binding domains"/>
    <property type="match status" value="1"/>
</dbReference>
<dbReference type="RefSeq" id="WP_064089269.1">
    <property type="nucleotide sequence ID" value="NZ_LXSQ01000009.1"/>
</dbReference>
<dbReference type="GO" id="GO:0003677">
    <property type="term" value="F:DNA binding"/>
    <property type="evidence" value="ECO:0007669"/>
    <property type="project" value="InterPro"/>
</dbReference>
<dbReference type="EMBL" id="LXSQ01000009">
    <property type="protein sequence ID" value="OAM43883.1"/>
    <property type="molecule type" value="Genomic_DNA"/>
</dbReference>
<dbReference type="InterPro" id="IPR031856">
    <property type="entry name" value="YdaS_toxin-like"/>
</dbReference>
<dbReference type="Proteomes" id="UP000077726">
    <property type="component" value="Unassembled WGS sequence"/>
</dbReference>
<sequence>MNLNEYLKRGGRGSLVALAEKIDAPAPDVSRWASGRRPVPPARCAAIEAATDGQVTRKDLRPDDWQEIWPELAA</sequence>
<proteinExistence type="predicted"/>
<accession>A0A1B6W022</accession>
<dbReference type="AlphaFoldDB" id="A0A1B6W022"/>
<reference evidence="2" key="1">
    <citation type="submission" date="2016-05" db="EMBL/GenBank/DDBJ databases">
        <title>Draft genome of Corynebacterium afermentans subsp. afermentans LCDC 88199T.</title>
        <authorList>
            <person name="Bernier A.-M."/>
            <person name="Bernard K."/>
        </authorList>
    </citation>
    <scope>NUCLEOTIDE SEQUENCE [LARGE SCALE GENOMIC DNA]</scope>
    <source>
        <strain evidence="2">NML130454</strain>
    </source>
</reference>
<protein>
    <submittedName>
        <fullName evidence="1">XRE family transcriptional regulator</fullName>
    </submittedName>
</protein>
<gene>
    <name evidence="1" type="ORF">A7Q00_03600</name>
</gene>
<dbReference type="OrthoDB" id="6446140at2"/>
<dbReference type="Pfam" id="PF15943">
    <property type="entry name" value="YdaS_toxin"/>
    <property type="match status" value="1"/>
</dbReference>
<evidence type="ECO:0000313" key="2">
    <source>
        <dbReference type="Proteomes" id="UP000077726"/>
    </source>
</evidence>
<dbReference type="InterPro" id="IPR010982">
    <property type="entry name" value="Lambda_DNA-bd_dom_sf"/>
</dbReference>
<evidence type="ECO:0000313" key="1">
    <source>
        <dbReference type="EMBL" id="OAM43883.1"/>
    </source>
</evidence>
<keyword evidence="2" id="KW-1185">Reference proteome</keyword>